<feature type="domain" description="UspA" evidence="2">
    <location>
        <begin position="13"/>
        <end position="160"/>
    </location>
</feature>
<dbReference type="InterPro" id="IPR014729">
    <property type="entry name" value="Rossmann-like_a/b/a_fold"/>
</dbReference>
<dbReference type="PRINTS" id="PR01438">
    <property type="entry name" value="UNVRSLSTRESS"/>
</dbReference>
<comment type="similarity">
    <text evidence="1">Belongs to the universal stress protein A family.</text>
</comment>
<evidence type="ECO:0000256" key="1">
    <source>
        <dbReference type="ARBA" id="ARBA00008791"/>
    </source>
</evidence>
<comment type="caution">
    <text evidence="3">The sequence shown here is derived from an EMBL/GenBank/DDBJ whole genome shotgun (WGS) entry which is preliminary data.</text>
</comment>
<sequence length="160" mass="17739">MDQWTNMFDPIFSKIMVAYDSSEPSKRALDLAAKTAAMFKGELVILTVISREVPPTFIEGSEGPTLSADIQRYLDIRKDFYTRSLEEAKTEVGDRYPGLKFEAILLEGRPSATIVEVAEERDVNLIIIGSRGLGGITGWILGSTSRRVVDQCTKPILVVK</sequence>
<dbReference type="PANTHER" id="PTHR46268:SF6">
    <property type="entry name" value="UNIVERSAL STRESS PROTEIN UP12"/>
    <property type="match status" value="1"/>
</dbReference>
<dbReference type="Pfam" id="PF00582">
    <property type="entry name" value="Usp"/>
    <property type="match status" value="1"/>
</dbReference>
<dbReference type="InterPro" id="IPR006016">
    <property type="entry name" value="UspA"/>
</dbReference>
<accession>X0TQS0</accession>
<dbReference type="CDD" id="cd00293">
    <property type="entry name" value="USP-like"/>
    <property type="match status" value="1"/>
</dbReference>
<name>X0TQS0_9ZZZZ</name>
<reference evidence="3" key="1">
    <citation type="journal article" date="2014" name="Front. Microbiol.">
        <title>High frequency of phylogenetically diverse reductive dehalogenase-homologous genes in deep subseafloor sedimentary metagenomes.</title>
        <authorList>
            <person name="Kawai M."/>
            <person name="Futagami T."/>
            <person name="Toyoda A."/>
            <person name="Takaki Y."/>
            <person name="Nishi S."/>
            <person name="Hori S."/>
            <person name="Arai W."/>
            <person name="Tsubouchi T."/>
            <person name="Morono Y."/>
            <person name="Uchiyama I."/>
            <person name="Ito T."/>
            <person name="Fujiyama A."/>
            <person name="Inagaki F."/>
            <person name="Takami H."/>
        </authorList>
    </citation>
    <scope>NUCLEOTIDE SEQUENCE</scope>
    <source>
        <strain evidence="3">Expedition CK06-06</strain>
    </source>
</reference>
<dbReference type="AlphaFoldDB" id="X0TQS0"/>
<evidence type="ECO:0000313" key="3">
    <source>
        <dbReference type="EMBL" id="GAF95594.1"/>
    </source>
</evidence>
<dbReference type="PANTHER" id="PTHR46268">
    <property type="entry name" value="STRESS RESPONSE PROTEIN NHAX"/>
    <property type="match status" value="1"/>
</dbReference>
<dbReference type="Gene3D" id="3.40.50.620">
    <property type="entry name" value="HUPs"/>
    <property type="match status" value="1"/>
</dbReference>
<dbReference type="EMBL" id="BARS01017225">
    <property type="protein sequence ID" value="GAF95594.1"/>
    <property type="molecule type" value="Genomic_DNA"/>
</dbReference>
<dbReference type="InterPro" id="IPR006015">
    <property type="entry name" value="Universal_stress_UspA"/>
</dbReference>
<gene>
    <name evidence="3" type="ORF">S01H1_28212</name>
</gene>
<proteinExistence type="inferred from homology"/>
<evidence type="ECO:0000259" key="2">
    <source>
        <dbReference type="Pfam" id="PF00582"/>
    </source>
</evidence>
<protein>
    <recommendedName>
        <fullName evidence="2">UspA domain-containing protein</fullName>
    </recommendedName>
</protein>
<dbReference type="SUPFAM" id="SSF52402">
    <property type="entry name" value="Adenine nucleotide alpha hydrolases-like"/>
    <property type="match status" value="1"/>
</dbReference>
<organism evidence="3">
    <name type="scientific">marine sediment metagenome</name>
    <dbReference type="NCBI Taxonomy" id="412755"/>
    <lineage>
        <taxon>unclassified sequences</taxon>
        <taxon>metagenomes</taxon>
        <taxon>ecological metagenomes</taxon>
    </lineage>
</organism>